<comment type="function">
    <text evidence="9 10">Required for the first step of histidine biosynthesis. May allow the feedback regulation of ATP phosphoribosyltransferase activity by histidine.</text>
</comment>
<evidence type="ECO:0000313" key="12">
    <source>
        <dbReference type="EMBL" id="WNF33770.1"/>
    </source>
</evidence>
<dbReference type="EMBL" id="CP134501">
    <property type="protein sequence ID" value="WNF33770.1"/>
    <property type="molecule type" value="Genomic_DNA"/>
</dbReference>
<dbReference type="InterPro" id="IPR006195">
    <property type="entry name" value="aa-tRNA-synth_II"/>
</dbReference>
<proteinExistence type="inferred from homology"/>
<name>A0ABY9WC98_9BACI</name>
<evidence type="ECO:0000256" key="4">
    <source>
        <dbReference type="ARBA" id="ARBA00011496"/>
    </source>
</evidence>
<keyword evidence="13" id="KW-1185">Reference proteome</keyword>
<dbReference type="CDD" id="cd00773">
    <property type="entry name" value="HisRS-like_core"/>
    <property type="match status" value="1"/>
</dbReference>
<evidence type="ECO:0000256" key="10">
    <source>
        <dbReference type="HAMAP-Rule" id="MF_00125"/>
    </source>
</evidence>
<dbReference type="InterPro" id="IPR045864">
    <property type="entry name" value="aa-tRNA-synth_II/BPL/LPL"/>
</dbReference>
<dbReference type="InterPro" id="IPR004517">
    <property type="entry name" value="HisZ"/>
</dbReference>
<reference evidence="12 13" key="1">
    <citation type="submission" date="2023-09" db="EMBL/GenBank/DDBJ databases">
        <title>Different Types of Thermotolerant Ring-Cleaving Dioxygenases derived from Aeribacillus composti HB-1 applied for multiple aromatic hydrocarbons removal.</title>
        <authorList>
            <person name="Cao L."/>
            <person name="Li M."/>
            <person name="Ma T."/>
        </authorList>
    </citation>
    <scope>NUCLEOTIDE SEQUENCE [LARGE SCALE GENOMIC DNA]</scope>
    <source>
        <strain evidence="12 13">HB-1</strain>
    </source>
</reference>
<keyword evidence="6 10" id="KW-0963">Cytoplasm</keyword>
<evidence type="ECO:0000259" key="11">
    <source>
        <dbReference type="PROSITE" id="PS50862"/>
    </source>
</evidence>
<feature type="domain" description="Aminoacyl-transfer RNA synthetases class-II family profile" evidence="11">
    <location>
        <begin position="18"/>
        <end position="321"/>
    </location>
</feature>
<sequence>MFMFEKPLGMRDTLPGLYVIKESVRKKMMNVIESWGYQFLETPTLEFYETVGVQSAIQEQQLFKLLDRQGHTLVLRPDMTAPIARIAASKLMKESLPLRLAYSANVFRAQQHEGGRPAEFEQIGIELIGDGTISADAEAIALMIYALKNTGLKDFKISIGHIGFINALFGEILGKEERAEKLRRYLYEKNFVGYREHVKRLSLSTIDKERLLRVIDLKGGIEKADEASSLVACDSGKKALEDLKQLLIQLRAYEVDQYIKLELNIVSHMSYYTSVIFELYANGVGLPIGNGGRYDHLLEKFERPAPATGFGIRLDNLLEALGDLKLNKDRYCIIFSRENRQEAFRYANKLRKEGKQVVMQDISGIDQIDRFTGQFTDIYYFLGKPGKVRE</sequence>
<comment type="subunit">
    <text evidence="4 10">Heteromultimer composed of HisG and HisZ subunits.</text>
</comment>
<dbReference type="PIRSF" id="PIRSF001549">
    <property type="entry name" value="His-tRNA_synth"/>
    <property type="match status" value="1"/>
</dbReference>
<dbReference type="NCBIfam" id="NF008941">
    <property type="entry name" value="PRK12292.2-4"/>
    <property type="match status" value="1"/>
</dbReference>
<dbReference type="RefSeq" id="WP_199757327.1">
    <property type="nucleotide sequence ID" value="NZ_CP134501.1"/>
</dbReference>
<dbReference type="Proteomes" id="UP001303701">
    <property type="component" value="Chromosome"/>
</dbReference>
<dbReference type="HAMAP" id="MF_00125">
    <property type="entry name" value="HisZ"/>
    <property type="match status" value="1"/>
</dbReference>
<protein>
    <recommendedName>
        <fullName evidence="5 10">ATP phosphoribosyltransferase regulatory subunit</fullName>
    </recommendedName>
</protein>
<comment type="miscellaneous">
    <text evidence="10">This function is generally fulfilled by the C-terminal part of HisG, which is missing in some bacteria such as this one.</text>
</comment>
<dbReference type="Gene3D" id="3.30.930.10">
    <property type="entry name" value="Bira Bifunctional Protein, Domain 2"/>
    <property type="match status" value="1"/>
</dbReference>
<dbReference type="Pfam" id="PF13393">
    <property type="entry name" value="tRNA-synt_His"/>
    <property type="match status" value="1"/>
</dbReference>
<dbReference type="SUPFAM" id="SSF55681">
    <property type="entry name" value="Class II aaRS and biotin synthetases"/>
    <property type="match status" value="1"/>
</dbReference>
<dbReference type="PANTHER" id="PTHR43707">
    <property type="entry name" value="HISTIDYL-TRNA SYNTHETASE"/>
    <property type="match status" value="1"/>
</dbReference>
<dbReference type="NCBIfam" id="TIGR00443">
    <property type="entry name" value="hisZ_biosyn_reg"/>
    <property type="match status" value="1"/>
</dbReference>
<gene>
    <name evidence="10" type="primary">hisZ</name>
    <name evidence="12" type="ORF">RI196_03540</name>
</gene>
<evidence type="ECO:0000256" key="2">
    <source>
        <dbReference type="ARBA" id="ARBA00004667"/>
    </source>
</evidence>
<evidence type="ECO:0000256" key="8">
    <source>
        <dbReference type="ARBA" id="ARBA00023102"/>
    </source>
</evidence>
<dbReference type="Gene3D" id="3.40.50.12590">
    <property type="match status" value="1"/>
</dbReference>
<dbReference type="PROSITE" id="PS50862">
    <property type="entry name" value="AA_TRNA_LIGASE_II"/>
    <property type="match status" value="1"/>
</dbReference>
<dbReference type="Pfam" id="PF21996">
    <property type="entry name" value="HisZ-like"/>
    <property type="match status" value="1"/>
</dbReference>
<dbReference type="InterPro" id="IPR041715">
    <property type="entry name" value="HisRS-like_core"/>
</dbReference>
<keyword evidence="7 10" id="KW-0028">Amino-acid biosynthesis</keyword>
<organism evidence="12 13">
    <name type="scientific">Aeribacillus composti</name>
    <dbReference type="NCBI Taxonomy" id="1868734"/>
    <lineage>
        <taxon>Bacteria</taxon>
        <taxon>Bacillati</taxon>
        <taxon>Bacillota</taxon>
        <taxon>Bacilli</taxon>
        <taxon>Bacillales</taxon>
        <taxon>Bacillaceae</taxon>
        <taxon>Aeribacillus</taxon>
    </lineage>
</organism>
<dbReference type="PANTHER" id="PTHR43707:SF1">
    <property type="entry name" value="HISTIDINE--TRNA LIGASE, MITOCHONDRIAL-RELATED"/>
    <property type="match status" value="1"/>
</dbReference>
<evidence type="ECO:0000256" key="9">
    <source>
        <dbReference type="ARBA" id="ARBA00025246"/>
    </source>
</evidence>
<dbReference type="GO" id="GO:0016757">
    <property type="term" value="F:glycosyltransferase activity"/>
    <property type="evidence" value="ECO:0007669"/>
    <property type="project" value="UniProtKB-KW"/>
</dbReference>
<dbReference type="GeneID" id="301125018"/>
<evidence type="ECO:0000256" key="6">
    <source>
        <dbReference type="ARBA" id="ARBA00022490"/>
    </source>
</evidence>
<comment type="subcellular location">
    <subcellularLocation>
        <location evidence="1 10">Cytoplasm</location>
    </subcellularLocation>
</comment>
<keyword evidence="8 10" id="KW-0368">Histidine biosynthesis</keyword>
<dbReference type="InterPro" id="IPR053846">
    <property type="entry name" value="HisZ-C"/>
</dbReference>
<comment type="pathway">
    <text evidence="2 10">Amino-acid biosynthesis; L-histidine biosynthesis; L-histidine from 5-phospho-alpha-D-ribose 1-diphosphate: step 1/9.</text>
</comment>
<evidence type="ECO:0000256" key="5">
    <source>
        <dbReference type="ARBA" id="ARBA00020397"/>
    </source>
</evidence>
<evidence type="ECO:0000313" key="13">
    <source>
        <dbReference type="Proteomes" id="UP001303701"/>
    </source>
</evidence>
<evidence type="ECO:0000256" key="7">
    <source>
        <dbReference type="ARBA" id="ARBA00022605"/>
    </source>
</evidence>
<keyword evidence="12" id="KW-0808">Transferase</keyword>
<evidence type="ECO:0000256" key="3">
    <source>
        <dbReference type="ARBA" id="ARBA00005539"/>
    </source>
</evidence>
<keyword evidence="12" id="KW-0328">Glycosyltransferase</keyword>
<accession>A0ABY9WC98</accession>
<evidence type="ECO:0000256" key="1">
    <source>
        <dbReference type="ARBA" id="ARBA00004496"/>
    </source>
</evidence>
<comment type="similarity">
    <text evidence="3 10">Belongs to the class-II aminoacyl-tRNA synthetase family. HisZ subfamily.</text>
</comment>
<dbReference type="InterPro" id="IPR004516">
    <property type="entry name" value="HisRS/HisZ"/>
</dbReference>